<reference evidence="3 4" key="1">
    <citation type="submission" date="2016-10" db="EMBL/GenBank/DDBJ databases">
        <authorList>
            <person name="de Groot N.N."/>
        </authorList>
    </citation>
    <scope>NUCLEOTIDE SEQUENCE [LARGE SCALE GENOMIC DNA]</scope>
    <source>
        <strain evidence="3 4">GAS232</strain>
    </source>
</reference>
<name>A0A1G7QWT9_9BACT</name>
<feature type="region of interest" description="Disordered" evidence="1">
    <location>
        <begin position="84"/>
        <end position="104"/>
    </location>
</feature>
<proteinExistence type="predicted"/>
<dbReference type="RefSeq" id="WP_083346724.1">
    <property type="nucleotide sequence ID" value="NZ_LT629690.1"/>
</dbReference>
<evidence type="ECO:0000256" key="2">
    <source>
        <dbReference type="SAM" id="SignalP"/>
    </source>
</evidence>
<dbReference type="Proteomes" id="UP000182427">
    <property type="component" value="Chromosome I"/>
</dbReference>
<evidence type="ECO:0000256" key="1">
    <source>
        <dbReference type="SAM" id="MobiDB-lite"/>
    </source>
</evidence>
<keyword evidence="2" id="KW-0732">Signal</keyword>
<evidence type="ECO:0000313" key="4">
    <source>
        <dbReference type="Proteomes" id="UP000182427"/>
    </source>
</evidence>
<protein>
    <recommendedName>
        <fullName evidence="5">Glycine zipper domain-containing protein</fullName>
    </recommendedName>
</protein>
<sequence>MFMKKMAAAVAVAGMLAPFAVMAQESHADAKAQVEEHDAKHHNKAKIVGGSAAGGAATGALVGGPVGAVVGAGVGATGGVVANKVRKHDSIKKREETAHPDEPR</sequence>
<evidence type="ECO:0008006" key="5">
    <source>
        <dbReference type="Google" id="ProtNLM"/>
    </source>
</evidence>
<dbReference type="AlphaFoldDB" id="A0A1G7QWT9"/>
<feature type="signal peptide" evidence="2">
    <location>
        <begin position="1"/>
        <end position="23"/>
    </location>
</feature>
<dbReference type="EMBL" id="LT629690">
    <property type="protein sequence ID" value="SDG02933.1"/>
    <property type="molecule type" value="Genomic_DNA"/>
</dbReference>
<evidence type="ECO:0000313" key="3">
    <source>
        <dbReference type="EMBL" id="SDG02933.1"/>
    </source>
</evidence>
<feature type="compositionally biased region" description="Basic and acidic residues" evidence="1">
    <location>
        <begin position="92"/>
        <end position="104"/>
    </location>
</feature>
<accession>A0A1G7QWT9</accession>
<organism evidence="3 4">
    <name type="scientific">Terriglobus roseus</name>
    <dbReference type="NCBI Taxonomy" id="392734"/>
    <lineage>
        <taxon>Bacteria</taxon>
        <taxon>Pseudomonadati</taxon>
        <taxon>Acidobacteriota</taxon>
        <taxon>Terriglobia</taxon>
        <taxon>Terriglobales</taxon>
        <taxon>Acidobacteriaceae</taxon>
        <taxon>Terriglobus</taxon>
    </lineage>
</organism>
<keyword evidence="4" id="KW-1185">Reference proteome</keyword>
<gene>
    <name evidence="3" type="ORF">SAMN05444167_4032</name>
</gene>
<feature type="chain" id="PRO_5009242486" description="Glycine zipper domain-containing protein" evidence="2">
    <location>
        <begin position="24"/>
        <end position="104"/>
    </location>
</feature>